<dbReference type="AlphaFoldDB" id="A0A8H5HK99"/>
<keyword evidence="2" id="KW-1185">Reference proteome</keyword>
<protein>
    <submittedName>
        <fullName evidence="1">Uncharacterized protein</fullName>
    </submittedName>
</protein>
<gene>
    <name evidence="1" type="ORF">D9615_000906</name>
</gene>
<organism evidence="1 2">
    <name type="scientific">Tricholomella constricta</name>
    <dbReference type="NCBI Taxonomy" id="117010"/>
    <lineage>
        <taxon>Eukaryota</taxon>
        <taxon>Fungi</taxon>
        <taxon>Dikarya</taxon>
        <taxon>Basidiomycota</taxon>
        <taxon>Agaricomycotina</taxon>
        <taxon>Agaricomycetes</taxon>
        <taxon>Agaricomycetidae</taxon>
        <taxon>Agaricales</taxon>
        <taxon>Tricholomatineae</taxon>
        <taxon>Lyophyllaceae</taxon>
        <taxon>Tricholomella</taxon>
    </lineage>
</organism>
<evidence type="ECO:0000313" key="2">
    <source>
        <dbReference type="Proteomes" id="UP000565441"/>
    </source>
</evidence>
<evidence type="ECO:0000313" key="1">
    <source>
        <dbReference type="EMBL" id="KAF5384837.1"/>
    </source>
</evidence>
<accession>A0A8H5HK99</accession>
<dbReference type="Proteomes" id="UP000565441">
    <property type="component" value="Unassembled WGS sequence"/>
</dbReference>
<comment type="caution">
    <text evidence="1">The sequence shown here is derived from an EMBL/GenBank/DDBJ whole genome shotgun (WGS) entry which is preliminary data.</text>
</comment>
<name>A0A8H5HK99_9AGAR</name>
<reference evidence="1 2" key="1">
    <citation type="journal article" date="2020" name="ISME J.">
        <title>Uncovering the hidden diversity of litter-decomposition mechanisms in mushroom-forming fungi.</title>
        <authorList>
            <person name="Floudas D."/>
            <person name="Bentzer J."/>
            <person name="Ahren D."/>
            <person name="Johansson T."/>
            <person name="Persson P."/>
            <person name="Tunlid A."/>
        </authorList>
    </citation>
    <scope>NUCLEOTIDE SEQUENCE [LARGE SCALE GENOMIC DNA]</scope>
    <source>
        <strain evidence="1 2">CBS 661.87</strain>
    </source>
</reference>
<dbReference type="EMBL" id="JAACJP010000004">
    <property type="protein sequence ID" value="KAF5384837.1"/>
    <property type="molecule type" value="Genomic_DNA"/>
</dbReference>
<proteinExistence type="predicted"/>
<sequence>MAIAGKGIRYKAIDTFHARLHFPTSKTQCSFFRRPLLRPREEARRILHSSANRVVVQMRYPIANLRYRIRSNGPVHESPVGGYPPLRILSTFPQSNTKLIMPEVNALTHEQWDDIITVALAMREQQSSKKRAQEVIEVDDAFDDDAEF</sequence>